<keyword evidence="2" id="KW-1185">Reference proteome</keyword>
<name>A0AA88P7B2_9TELE</name>
<gene>
    <name evidence="1" type="ORF">Q8A67_019506</name>
</gene>
<evidence type="ECO:0000313" key="2">
    <source>
        <dbReference type="Proteomes" id="UP001187343"/>
    </source>
</evidence>
<sequence>MCLSRHAASHLAPFCPFPHSFHLSLSPLTPRRLLRSAFLRSPLGDYSPLAYASTERGCASLQLSRPLISFPSLTFILRFPLPSSPILPVRKSWAGCNVSVLPSTPLAVLTALAPANKQEQEGFLRRGQTVHSEGAHPSHPVYLPHASSLLSASLFLSLIVPVLTFSSHWLPRPGSLSSGSMVKQVSEHSLPGPLHLPCPAALSVLRCSAAQKPRCLPWQRANEGLSQQPCHRPLPVTTIAMAIGSPHPPQPPIRRSAALIDWAVPRADVSHCSLRQMRETDRAVQ</sequence>
<accession>A0AA88P7B2</accession>
<reference evidence="1" key="1">
    <citation type="submission" date="2023-08" db="EMBL/GenBank/DDBJ databases">
        <title>Chromosome-level Genome Assembly of mud carp (Cirrhinus molitorella).</title>
        <authorList>
            <person name="Liu H."/>
        </authorList>
    </citation>
    <scope>NUCLEOTIDE SEQUENCE</scope>
    <source>
        <strain evidence="1">Prfri</strain>
        <tissue evidence="1">Muscle</tissue>
    </source>
</reference>
<dbReference type="EMBL" id="JAUYZG010000019">
    <property type="protein sequence ID" value="KAK2878715.1"/>
    <property type="molecule type" value="Genomic_DNA"/>
</dbReference>
<evidence type="ECO:0000313" key="1">
    <source>
        <dbReference type="EMBL" id="KAK2878715.1"/>
    </source>
</evidence>
<dbReference type="AlphaFoldDB" id="A0AA88P7B2"/>
<protein>
    <submittedName>
        <fullName evidence="1">Uncharacterized protein</fullName>
    </submittedName>
</protein>
<proteinExistence type="predicted"/>
<organism evidence="1 2">
    <name type="scientific">Cirrhinus molitorella</name>
    <name type="common">mud carp</name>
    <dbReference type="NCBI Taxonomy" id="172907"/>
    <lineage>
        <taxon>Eukaryota</taxon>
        <taxon>Metazoa</taxon>
        <taxon>Chordata</taxon>
        <taxon>Craniata</taxon>
        <taxon>Vertebrata</taxon>
        <taxon>Euteleostomi</taxon>
        <taxon>Actinopterygii</taxon>
        <taxon>Neopterygii</taxon>
        <taxon>Teleostei</taxon>
        <taxon>Ostariophysi</taxon>
        <taxon>Cypriniformes</taxon>
        <taxon>Cyprinidae</taxon>
        <taxon>Labeoninae</taxon>
        <taxon>Labeonini</taxon>
        <taxon>Cirrhinus</taxon>
    </lineage>
</organism>
<dbReference type="Proteomes" id="UP001187343">
    <property type="component" value="Unassembled WGS sequence"/>
</dbReference>
<comment type="caution">
    <text evidence="1">The sequence shown here is derived from an EMBL/GenBank/DDBJ whole genome shotgun (WGS) entry which is preliminary data.</text>
</comment>